<organism evidence="1 2">
    <name type="scientific">Pseudophaeobacter arcticus</name>
    <dbReference type="NCBI Taxonomy" id="385492"/>
    <lineage>
        <taxon>Bacteria</taxon>
        <taxon>Pseudomonadati</taxon>
        <taxon>Pseudomonadota</taxon>
        <taxon>Alphaproteobacteria</taxon>
        <taxon>Rhodobacterales</taxon>
        <taxon>Paracoccaceae</taxon>
        <taxon>Pseudophaeobacter</taxon>
    </lineage>
</organism>
<comment type="caution">
    <text evidence="1">The sequence shown here is derived from an EMBL/GenBank/DDBJ whole genome shotgun (WGS) entry which is preliminary data.</text>
</comment>
<sequence>MLQFRKSYAQAVDIVQIIPKRLSAKRAATLARRRIQRAISPLGMQLTCARHMACCLLCQIKQVLT</sequence>
<proteinExistence type="predicted"/>
<protein>
    <submittedName>
        <fullName evidence="1">Uncharacterized protein</fullName>
    </submittedName>
</protein>
<dbReference type="EMBL" id="BAABWU010000011">
    <property type="protein sequence ID" value="GAA6197330.1"/>
    <property type="molecule type" value="Genomic_DNA"/>
</dbReference>
<evidence type="ECO:0000313" key="2">
    <source>
        <dbReference type="Proteomes" id="UP001441944"/>
    </source>
</evidence>
<accession>A0ABQ0AN87</accession>
<gene>
    <name evidence="1" type="ORF">NBRC116598_27740</name>
</gene>
<evidence type="ECO:0000313" key="1">
    <source>
        <dbReference type="EMBL" id="GAA6197330.1"/>
    </source>
</evidence>
<keyword evidence="2" id="KW-1185">Reference proteome</keyword>
<reference evidence="1 2" key="1">
    <citation type="submission" date="2024-04" db="EMBL/GenBank/DDBJ databases">
        <title>Draft genome sequence of Pseudophaeobacter arcticus NBRC 116598.</title>
        <authorList>
            <person name="Miyakawa T."/>
            <person name="Kusuya Y."/>
            <person name="Miura T."/>
        </authorList>
    </citation>
    <scope>NUCLEOTIDE SEQUENCE [LARGE SCALE GENOMIC DNA]</scope>
    <source>
        <strain evidence="1 2">SU-CL00105</strain>
    </source>
</reference>
<dbReference type="Proteomes" id="UP001441944">
    <property type="component" value="Unassembled WGS sequence"/>
</dbReference>
<name>A0ABQ0AN87_9RHOB</name>